<dbReference type="InterPro" id="IPR036779">
    <property type="entry name" value="LysM_dom_sf"/>
</dbReference>
<feature type="signal peptide" evidence="7">
    <location>
        <begin position="1"/>
        <end position="30"/>
    </location>
</feature>
<dbReference type="Pfam" id="PF01476">
    <property type="entry name" value="LysM"/>
    <property type="match status" value="1"/>
</dbReference>
<keyword evidence="7" id="KW-0732">Signal</keyword>
<dbReference type="PANTHER" id="PTHR22726:SF1">
    <property type="entry name" value="METALLOENDOPEPTIDASE OMA1, MITOCHONDRIAL"/>
    <property type="match status" value="1"/>
</dbReference>
<protein>
    <submittedName>
        <fullName evidence="9">M48 family metalloprotease</fullName>
    </submittedName>
</protein>
<dbReference type="InterPro" id="IPR001915">
    <property type="entry name" value="Peptidase_M48"/>
</dbReference>
<comment type="cofactor">
    <cofactor evidence="1">
        <name>Zn(2+)</name>
        <dbReference type="ChEBI" id="CHEBI:29105"/>
    </cofactor>
</comment>
<feature type="domain" description="LysM" evidence="8">
    <location>
        <begin position="444"/>
        <end position="491"/>
    </location>
</feature>
<evidence type="ECO:0000256" key="1">
    <source>
        <dbReference type="ARBA" id="ARBA00001947"/>
    </source>
</evidence>
<keyword evidence="10" id="KW-1185">Reference proteome</keyword>
<comment type="caution">
    <text evidence="9">The sequence shown here is derived from an EMBL/GenBank/DDBJ whole genome shotgun (WGS) entry which is preliminary data.</text>
</comment>
<dbReference type="EMBL" id="JBHRYJ010000002">
    <property type="protein sequence ID" value="MFC3675945.1"/>
    <property type="molecule type" value="Genomic_DNA"/>
</dbReference>
<keyword evidence="3" id="KW-0479">Metal-binding</keyword>
<dbReference type="RefSeq" id="WP_379725629.1">
    <property type="nucleotide sequence ID" value="NZ_JBHRYJ010000002.1"/>
</dbReference>
<gene>
    <name evidence="9" type="ORF">ACFOOQ_10355</name>
</gene>
<evidence type="ECO:0000259" key="8">
    <source>
        <dbReference type="PROSITE" id="PS51782"/>
    </source>
</evidence>
<dbReference type="PANTHER" id="PTHR22726">
    <property type="entry name" value="METALLOENDOPEPTIDASE OMA1"/>
    <property type="match status" value="1"/>
</dbReference>
<evidence type="ECO:0000256" key="4">
    <source>
        <dbReference type="ARBA" id="ARBA00022801"/>
    </source>
</evidence>
<dbReference type="Pfam" id="PF01435">
    <property type="entry name" value="Peptidase_M48"/>
    <property type="match status" value="1"/>
</dbReference>
<dbReference type="GO" id="GO:0008237">
    <property type="term" value="F:metallopeptidase activity"/>
    <property type="evidence" value="ECO:0007669"/>
    <property type="project" value="UniProtKB-KW"/>
</dbReference>
<evidence type="ECO:0000256" key="7">
    <source>
        <dbReference type="SAM" id="SignalP"/>
    </source>
</evidence>
<organism evidence="9 10">
    <name type="scientific">Ferrovibrio xuzhouensis</name>
    <dbReference type="NCBI Taxonomy" id="1576914"/>
    <lineage>
        <taxon>Bacteria</taxon>
        <taxon>Pseudomonadati</taxon>
        <taxon>Pseudomonadota</taxon>
        <taxon>Alphaproteobacteria</taxon>
        <taxon>Rhodospirillales</taxon>
        <taxon>Rhodospirillaceae</taxon>
        <taxon>Ferrovibrio</taxon>
    </lineage>
</organism>
<evidence type="ECO:0000256" key="6">
    <source>
        <dbReference type="ARBA" id="ARBA00023049"/>
    </source>
</evidence>
<evidence type="ECO:0000313" key="10">
    <source>
        <dbReference type="Proteomes" id="UP001595711"/>
    </source>
</evidence>
<evidence type="ECO:0000256" key="2">
    <source>
        <dbReference type="ARBA" id="ARBA00022670"/>
    </source>
</evidence>
<dbReference type="Gene3D" id="3.30.2010.10">
    <property type="entry name" value="Metalloproteases ('zincins'), catalytic domain"/>
    <property type="match status" value="1"/>
</dbReference>
<feature type="chain" id="PRO_5045101770" evidence="7">
    <location>
        <begin position="31"/>
        <end position="493"/>
    </location>
</feature>
<dbReference type="InterPro" id="IPR051156">
    <property type="entry name" value="Mito/Outer_Membr_Metalloprot"/>
</dbReference>
<keyword evidence="2" id="KW-0645">Protease</keyword>
<evidence type="ECO:0000313" key="9">
    <source>
        <dbReference type="EMBL" id="MFC3675945.1"/>
    </source>
</evidence>
<evidence type="ECO:0000256" key="5">
    <source>
        <dbReference type="ARBA" id="ARBA00022833"/>
    </source>
</evidence>
<dbReference type="Proteomes" id="UP001595711">
    <property type="component" value="Unassembled WGS sequence"/>
</dbReference>
<keyword evidence="5" id="KW-0862">Zinc</keyword>
<accession>A0ABV7VES3</accession>
<dbReference type="Gene3D" id="3.10.350.10">
    <property type="entry name" value="LysM domain"/>
    <property type="match status" value="1"/>
</dbReference>
<dbReference type="PROSITE" id="PS51782">
    <property type="entry name" value="LYSM"/>
    <property type="match status" value="1"/>
</dbReference>
<keyword evidence="6 9" id="KW-0482">Metalloprotease</keyword>
<sequence length="493" mass="52374">MKPWRTGLLAAGLALGPVLGLAGAALPAVAQVFMSPEDAKKVGAQEHPKILQQFGGAYDDPEVGAYVAGIAGRLAGQSGMDPGSFTFTVLNSPVVNAFALPGGYVYITRGTLALANNEAEAAGVLGHEIGHVISHHAEKRYDKSVFTNLGVAGASILGSIFLGSGAGDLIGQVGSTAGGAYLASYSRENEFEADLIGVRLIGRVGYGPDAQAAFLQSLTDYSTLETRLAGQAGQDRTMDLFASHPRGPDRVQAAIQEANSFPSSPIYRRDDYLAHIDGMVYGDDPKEGVVRGHTFMHPALRFSFSVPDDWRIVNSSDAVLASGPGGKLQFDIETDKKKVKASRNALDYLTRIWVPNLRLRDAETITVGGMPAATGSARVQLKSGGNSDLRFVAVGFPTDDILRFVVIAPAGGLGKIEPAMIRSVNTLKYLSEAEAKAIRPLRLKIVTVQAGDTAEKLAERLPFTRLKTEQFRVLNGLRDGETLQAGQKVKLVE</sequence>
<proteinExistence type="predicted"/>
<evidence type="ECO:0000256" key="3">
    <source>
        <dbReference type="ARBA" id="ARBA00022723"/>
    </source>
</evidence>
<name>A0ABV7VES3_9PROT</name>
<reference evidence="10" key="1">
    <citation type="journal article" date="2019" name="Int. J. Syst. Evol. Microbiol.">
        <title>The Global Catalogue of Microorganisms (GCM) 10K type strain sequencing project: providing services to taxonomists for standard genome sequencing and annotation.</title>
        <authorList>
            <consortium name="The Broad Institute Genomics Platform"/>
            <consortium name="The Broad Institute Genome Sequencing Center for Infectious Disease"/>
            <person name="Wu L."/>
            <person name="Ma J."/>
        </authorList>
    </citation>
    <scope>NUCLEOTIDE SEQUENCE [LARGE SCALE GENOMIC DNA]</scope>
    <source>
        <strain evidence="10">KCTC 42182</strain>
    </source>
</reference>
<dbReference type="InterPro" id="IPR018392">
    <property type="entry name" value="LysM"/>
</dbReference>
<keyword evidence="4" id="KW-0378">Hydrolase</keyword>
<dbReference type="CDD" id="cd00118">
    <property type="entry name" value="LysM"/>
    <property type="match status" value="1"/>
</dbReference>